<dbReference type="Gene3D" id="3.40.50.2000">
    <property type="entry name" value="Glycogen Phosphorylase B"/>
    <property type="match status" value="1"/>
</dbReference>
<proteinExistence type="predicted"/>
<keyword evidence="1" id="KW-0472">Membrane</keyword>
<dbReference type="SUPFAM" id="SSF53756">
    <property type="entry name" value="UDP-Glycosyltransferase/glycogen phosphorylase"/>
    <property type="match status" value="1"/>
</dbReference>
<reference evidence="2 3" key="1">
    <citation type="journal article" date="2019" name="Int. J. Syst. Evol. Microbiol.">
        <title>The Global Catalogue of Microorganisms (GCM) 10K type strain sequencing project: providing services to taxonomists for standard genome sequencing and annotation.</title>
        <authorList>
            <consortium name="The Broad Institute Genomics Platform"/>
            <consortium name="The Broad Institute Genome Sequencing Center for Infectious Disease"/>
            <person name="Wu L."/>
            <person name="Ma J."/>
        </authorList>
    </citation>
    <scope>NUCLEOTIDE SEQUENCE [LARGE SCALE GENOMIC DNA]</scope>
    <source>
        <strain evidence="2 3">JCM 12140</strain>
    </source>
</reference>
<evidence type="ECO:0000256" key="1">
    <source>
        <dbReference type="SAM" id="Phobius"/>
    </source>
</evidence>
<evidence type="ECO:0000313" key="3">
    <source>
        <dbReference type="Proteomes" id="UP001501742"/>
    </source>
</evidence>
<keyword evidence="3" id="KW-1185">Reference proteome</keyword>
<dbReference type="RefSeq" id="WP_204609510.1">
    <property type="nucleotide sequence ID" value="NZ_BAAAJX010000002.1"/>
</dbReference>
<evidence type="ECO:0000313" key="2">
    <source>
        <dbReference type="EMBL" id="GAA1491819.1"/>
    </source>
</evidence>
<evidence type="ECO:0008006" key="4">
    <source>
        <dbReference type="Google" id="ProtNLM"/>
    </source>
</evidence>
<gene>
    <name evidence="2" type="ORF">GCM10009627_01650</name>
</gene>
<dbReference type="Proteomes" id="UP001501742">
    <property type="component" value="Unassembled WGS sequence"/>
</dbReference>
<protein>
    <recommendedName>
        <fullName evidence="4">Glycosyltransferase family 4 protein</fullName>
    </recommendedName>
</protein>
<organism evidence="2 3">
    <name type="scientific">Curtobacterium herbarum</name>
    <dbReference type="NCBI Taxonomy" id="150122"/>
    <lineage>
        <taxon>Bacteria</taxon>
        <taxon>Bacillati</taxon>
        <taxon>Actinomycetota</taxon>
        <taxon>Actinomycetes</taxon>
        <taxon>Micrococcales</taxon>
        <taxon>Microbacteriaceae</taxon>
        <taxon>Curtobacterium</taxon>
    </lineage>
</organism>
<dbReference type="EMBL" id="BAAAJX010000002">
    <property type="protein sequence ID" value="GAA1491819.1"/>
    <property type="molecule type" value="Genomic_DNA"/>
</dbReference>
<accession>A0ABN1Z8D6</accession>
<keyword evidence="1" id="KW-0812">Transmembrane</keyword>
<keyword evidence="1" id="KW-1133">Transmembrane helix</keyword>
<sequence>MTTRTVVLNPLGAALLHYRRELVSVLEASGQPTDVLEFPEPSAGGGSRSRWVLRYVQALWELRRRGRRPSRPARVVVTWPVLGYVDLLIIAACLPGAWLTVHDPVPLVRSLGYGPVSRSFARLLGRRARIIVLSEAAADEVRKALPAATLVLLPHPILEPEIGRSRPEDEVVRVLGQYKADRDLDLLKSIAEDGAAGRYAITGRGWPAVEGWHVDDRFVPEDELDDLIRSASVVLIPYRRFFQSGIAVRCLELGTPVVGPRNSSLRALLAAHEELLAGERSADWTRAAGAAIDLSAEELHELSRDARERATHLWAGFLNSLDEGPFASLR</sequence>
<comment type="caution">
    <text evidence="2">The sequence shown here is derived from an EMBL/GenBank/DDBJ whole genome shotgun (WGS) entry which is preliminary data.</text>
</comment>
<feature type="transmembrane region" description="Helical" evidence="1">
    <location>
        <begin position="73"/>
        <end position="99"/>
    </location>
</feature>
<name>A0ABN1Z8D6_9MICO</name>